<dbReference type="PANTHER" id="PTHR46445">
    <property type="entry name" value="RNA POLYMERASE II DEGRADATION FACTOR-LIKE PROTEIN (DUF1296)"/>
    <property type="match status" value="1"/>
</dbReference>
<dbReference type="PANTHER" id="PTHR46445:SF7">
    <property type="entry name" value="GBF-INTERACTING PROTEIN 1 N-TERMINAL DOMAIN-CONTAINING PROTEIN"/>
    <property type="match status" value="1"/>
</dbReference>
<keyword evidence="4" id="KW-1185">Reference proteome</keyword>
<dbReference type="AlphaFoldDB" id="A0AAV2EW50"/>
<feature type="compositionally biased region" description="Polar residues" evidence="1">
    <location>
        <begin position="171"/>
        <end position="182"/>
    </location>
</feature>
<dbReference type="Proteomes" id="UP001497516">
    <property type="component" value="Chromosome 5"/>
</dbReference>
<dbReference type="Pfam" id="PF06972">
    <property type="entry name" value="GIP1_N"/>
    <property type="match status" value="1"/>
</dbReference>
<protein>
    <recommendedName>
        <fullName evidence="2">GBF-interacting protein 1 N-terminal domain-containing protein</fullName>
    </recommendedName>
</protein>
<evidence type="ECO:0000313" key="4">
    <source>
        <dbReference type="Proteomes" id="UP001497516"/>
    </source>
</evidence>
<evidence type="ECO:0000313" key="3">
    <source>
        <dbReference type="EMBL" id="CAL1389630.1"/>
    </source>
</evidence>
<dbReference type="InterPro" id="IPR009060">
    <property type="entry name" value="UBA-like_sf"/>
</dbReference>
<dbReference type="EMBL" id="OZ034818">
    <property type="protein sequence ID" value="CAL1389630.1"/>
    <property type="molecule type" value="Genomic_DNA"/>
</dbReference>
<reference evidence="3 4" key="1">
    <citation type="submission" date="2024-04" db="EMBL/GenBank/DDBJ databases">
        <authorList>
            <person name="Fracassetti M."/>
        </authorList>
    </citation>
    <scope>NUCLEOTIDE SEQUENCE [LARGE SCALE GENOMIC DNA]</scope>
</reference>
<proteinExistence type="predicted"/>
<gene>
    <name evidence="3" type="ORF">LTRI10_LOCUS30475</name>
</gene>
<feature type="compositionally biased region" description="Polar residues" evidence="1">
    <location>
        <begin position="128"/>
        <end position="140"/>
    </location>
</feature>
<feature type="domain" description="GBF-interacting protein 1 N-terminal" evidence="2">
    <location>
        <begin position="23"/>
        <end position="80"/>
    </location>
</feature>
<dbReference type="SUPFAM" id="SSF46934">
    <property type="entry name" value="UBA-like"/>
    <property type="match status" value="1"/>
</dbReference>
<evidence type="ECO:0000256" key="1">
    <source>
        <dbReference type="SAM" id="MobiDB-lite"/>
    </source>
</evidence>
<name>A0AAV2EW50_9ROSI</name>
<organism evidence="3 4">
    <name type="scientific">Linum trigynum</name>
    <dbReference type="NCBI Taxonomy" id="586398"/>
    <lineage>
        <taxon>Eukaryota</taxon>
        <taxon>Viridiplantae</taxon>
        <taxon>Streptophyta</taxon>
        <taxon>Embryophyta</taxon>
        <taxon>Tracheophyta</taxon>
        <taxon>Spermatophyta</taxon>
        <taxon>Magnoliopsida</taxon>
        <taxon>eudicotyledons</taxon>
        <taxon>Gunneridae</taxon>
        <taxon>Pentapetalae</taxon>
        <taxon>rosids</taxon>
        <taxon>fabids</taxon>
        <taxon>Malpighiales</taxon>
        <taxon>Linaceae</taxon>
        <taxon>Linum</taxon>
    </lineage>
</organism>
<feature type="compositionally biased region" description="Basic and acidic residues" evidence="1">
    <location>
        <begin position="73"/>
        <end position="100"/>
    </location>
</feature>
<sequence>MGSESGSISCGGGAEVRQVPPVHTKIVQSLKEVVNNGNYTDSDIYDVLRDCDMDPNAAVQKLLSQDIFREVKSKRERRKEMKDTQDLKSRDNSSHLEARVNAHRSIGEVQSQASYNELGKASYRRDNGSASPVLPSSSLTYEVKTPVDRPSPHSDSFEDKSASKNIRLVDSSAQSPLASQSDWPGGSSGHVSKADIVRVRGPQTKGRRAHLASISSSPEILQSAEGLQQLSLEEKPAEVTSENKHGVVFPNYMQAFAADCSHLSFGTYKSRVQPSMSVPAMSDSVRSNSFAATDSPPSVNLGFPGDSLSPDHLESMRNVSQLADGATNRSFPSHLHPELIQGSIPGASQQDEYFSQLSMHDSSSKKFLDHSTSSSIMMHPNALSAPTLHQELCMNSKTLPIEFLAANVESARNFDDLLSAFGSTHQIPTSHYGSIPPSTGSSSILIPEILNSTAYGLPTSYSQEFPGSNLLREPALLQHVTSQPFSQPALSSEEVAKLTGYPALSPNYVHSSSFSLQQHAYEETSFLNLARTKNLNQFKGDGSRSNFPQPDAADVSGYAGFGRQSNYRGKFPRDLSSNLSASAVGYGDTLRTSFTGGNNLSSLQQNDISSPWEYGPDKATLSAIPDNQYHSLHGYSQFLPRYNKQEQQQHSHDYGALGYGSSYPSQGRTVQEQWIGAGSVNSFPDPSSKQQKIWGQNY</sequence>
<accession>A0AAV2EW50</accession>
<feature type="region of interest" description="Disordered" evidence="1">
    <location>
        <begin position="73"/>
        <end position="220"/>
    </location>
</feature>
<dbReference type="InterPro" id="IPR009719">
    <property type="entry name" value="GIP1_N"/>
</dbReference>
<evidence type="ECO:0000259" key="2">
    <source>
        <dbReference type="Pfam" id="PF06972"/>
    </source>
</evidence>
<feature type="compositionally biased region" description="Basic and acidic residues" evidence="1">
    <location>
        <begin position="145"/>
        <end position="162"/>
    </location>
</feature>